<feature type="transmembrane region" description="Helical" evidence="1">
    <location>
        <begin position="284"/>
        <end position="307"/>
    </location>
</feature>
<dbReference type="RefSeq" id="WP_125003549.1">
    <property type="nucleotide sequence ID" value="NZ_RQXT01000036.1"/>
</dbReference>
<feature type="transmembrane region" description="Helical" evidence="1">
    <location>
        <begin position="248"/>
        <end position="272"/>
    </location>
</feature>
<name>A0A3P3FAR1_9HYPH</name>
<reference evidence="3 4" key="1">
    <citation type="submission" date="2018-11" db="EMBL/GenBank/DDBJ databases">
        <title>the genome of Mesorhizobium tamadayense DSM 28320.</title>
        <authorList>
            <person name="Gao J."/>
        </authorList>
    </citation>
    <scope>NUCLEOTIDE SEQUENCE [LARGE SCALE GENOMIC DNA]</scope>
    <source>
        <strain evidence="3 4">DSM 28320</strain>
    </source>
</reference>
<dbReference type="CDD" id="cd04179">
    <property type="entry name" value="DPM_DPG-synthase_like"/>
    <property type="match status" value="1"/>
</dbReference>
<dbReference type="PANTHER" id="PTHR48090">
    <property type="entry name" value="UNDECAPRENYL-PHOSPHATE 4-DEOXY-4-FORMAMIDO-L-ARABINOSE TRANSFERASE-RELATED"/>
    <property type="match status" value="1"/>
</dbReference>
<organism evidence="3 4">
    <name type="scientific">Mesorhizobium tamadayense</name>
    <dbReference type="NCBI Taxonomy" id="425306"/>
    <lineage>
        <taxon>Bacteria</taxon>
        <taxon>Pseudomonadati</taxon>
        <taxon>Pseudomonadota</taxon>
        <taxon>Alphaproteobacteria</taxon>
        <taxon>Hyphomicrobiales</taxon>
        <taxon>Phyllobacteriaceae</taxon>
        <taxon>Mesorhizobium</taxon>
    </lineage>
</organism>
<protein>
    <submittedName>
        <fullName evidence="3">Glycosyltransferase family 2 protein</fullName>
    </submittedName>
</protein>
<dbReference type="InterPro" id="IPR050256">
    <property type="entry name" value="Glycosyltransferase_2"/>
</dbReference>
<dbReference type="GO" id="GO:0016740">
    <property type="term" value="F:transferase activity"/>
    <property type="evidence" value="ECO:0007669"/>
    <property type="project" value="UniProtKB-KW"/>
</dbReference>
<dbReference type="InterPro" id="IPR001173">
    <property type="entry name" value="Glyco_trans_2-like"/>
</dbReference>
<sequence length="338" mass="37210">MHGDPIPQFEGDLLPKLIIQIPCYNEAETLAIALSDLPRTLTGFDSVEWLVIDDGSTDETVRVARENGVDHVVRHTNNRGLAYAFMTGIEACLALGADVIVNTDADNQYHAADVPALVNPVLEGRADMVIGARPISEIDHFSPIKKVLQKIGSWVVRVSSGTDVQDAPSGFRAISRNAAQRLMVFNNYTYTLETIIQAGRKNMRVVSVPIRVNGDLRPSRLVKSIPSYVKRSIFTIVRIFVIYQPARFFGIVAALLFGLGFLIGLRFLYFYLTEGVSGHVQSVVLAGVLMSMGFQALLVAFLADVIAANRKLLEDIRYTQRSTQGDGVKTFPRDKEAA</sequence>
<keyword evidence="1" id="KW-0472">Membrane</keyword>
<dbReference type="InterPro" id="IPR029044">
    <property type="entry name" value="Nucleotide-diphossugar_trans"/>
</dbReference>
<dbReference type="SUPFAM" id="SSF53448">
    <property type="entry name" value="Nucleotide-diphospho-sugar transferases"/>
    <property type="match status" value="1"/>
</dbReference>
<accession>A0A3P3FAR1</accession>
<keyword evidence="1" id="KW-0812">Transmembrane</keyword>
<feature type="domain" description="Glycosyltransferase 2-like" evidence="2">
    <location>
        <begin position="21"/>
        <end position="179"/>
    </location>
</feature>
<dbReference type="Proteomes" id="UP000273786">
    <property type="component" value="Unassembled WGS sequence"/>
</dbReference>
<keyword evidence="4" id="KW-1185">Reference proteome</keyword>
<dbReference type="Gene3D" id="3.90.550.10">
    <property type="entry name" value="Spore Coat Polysaccharide Biosynthesis Protein SpsA, Chain A"/>
    <property type="match status" value="1"/>
</dbReference>
<evidence type="ECO:0000259" key="2">
    <source>
        <dbReference type="Pfam" id="PF00535"/>
    </source>
</evidence>
<keyword evidence="1" id="KW-1133">Transmembrane helix</keyword>
<comment type="caution">
    <text evidence="3">The sequence shown here is derived from an EMBL/GenBank/DDBJ whole genome shotgun (WGS) entry which is preliminary data.</text>
</comment>
<dbReference type="EMBL" id="RQXT01000036">
    <property type="protein sequence ID" value="RRH95467.1"/>
    <property type="molecule type" value="Genomic_DNA"/>
</dbReference>
<evidence type="ECO:0000256" key="1">
    <source>
        <dbReference type="SAM" id="Phobius"/>
    </source>
</evidence>
<keyword evidence="3" id="KW-0808">Transferase</keyword>
<dbReference type="AlphaFoldDB" id="A0A3P3FAR1"/>
<proteinExistence type="predicted"/>
<evidence type="ECO:0000313" key="4">
    <source>
        <dbReference type="Proteomes" id="UP000273786"/>
    </source>
</evidence>
<dbReference type="OrthoDB" id="9807795at2"/>
<dbReference type="PANTHER" id="PTHR48090:SF7">
    <property type="entry name" value="RFBJ PROTEIN"/>
    <property type="match status" value="1"/>
</dbReference>
<dbReference type="Pfam" id="PF00535">
    <property type="entry name" value="Glycos_transf_2"/>
    <property type="match status" value="1"/>
</dbReference>
<evidence type="ECO:0000313" key="3">
    <source>
        <dbReference type="EMBL" id="RRH95467.1"/>
    </source>
</evidence>
<gene>
    <name evidence="3" type="ORF">EH240_24845</name>
</gene>